<keyword evidence="2 7" id="KW-0813">Transport</keyword>
<feature type="transmembrane region" description="Helical" evidence="7">
    <location>
        <begin position="217"/>
        <end position="240"/>
    </location>
</feature>
<dbReference type="InterPro" id="IPR050366">
    <property type="entry name" value="BP-dependent_transpt_permease"/>
</dbReference>
<keyword evidence="5 7" id="KW-1133">Transmembrane helix</keyword>
<dbReference type="CDD" id="cd06261">
    <property type="entry name" value="TM_PBP2"/>
    <property type="match status" value="1"/>
</dbReference>
<feature type="transmembrane region" description="Helical" evidence="7">
    <location>
        <begin position="34"/>
        <end position="54"/>
    </location>
</feature>
<proteinExistence type="inferred from homology"/>
<dbReference type="KEGG" id="mik:FOE78_21190"/>
<dbReference type="InterPro" id="IPR000515">
    <property type="entry name" value="MetI-like"/>
</dbReference>
<evidence type="ECO:0000256" key="7">
    <source>
        <dbReference type="RuleBase" id="RU363032"/>
    </source>
</evidence>
<dbReference type="AlphaFoldDB" id="A0A516Q3T1"/>
<protein>
    <submittedName>
        <fullName evidence="9">ABC transporter permease</fullName>
    </submittedName>
</protein>
<sequence>MKNSPPAGFGADRDFASSRKHSSTLSRLVRGRGLVGLVLLGLLILIGVCAPLLAPYPPNLQLDNANLLTPSAQHLLGTDYVNRDVFSRTLYGLRTDLVVVFVAVPIGAVCGTLLALAGTLSSAVDVALQRFFDVILAFPALIMAIGLTAVTGTGIGTVVAVIAIVETPIFGRMLRSSILKVRAMPYVEAAETIGAGRLWVLRRHVLPNAAEPIGVQLALSLSMAVFVESAMSFLGIGVRPPAPSLGSLISDGINYADNNLAFVLGPLAMVIILVLALQLLAQALGAARRVN</sequence>
<gene>
    <name evidence="9" type="ORF">FOE78_21190</name>
</gene>
<evidence type="ECO:0000313" key="9">
    <source>
        <dbReference type="EMBL" id="QDP98079.1"/>
    </source>
</evidence>
<reference evidence="9 10" key="1">
    <citation type="submission" date="2019-07" db="EMBL/GenBank/DDBJ databases">
        <title>Microlunatus dokdonensis sp. nov. isolated from the rhizospheric soil of the wild plant Elymus tsukushiensis.</title>
        <authorList>
            <person name="Ghim S.-Y."/>
            <person name="Hwang Y.-J."/>
            <person name="Son J.-S."/>
            <person name="Shin J.-H."/>
        </authorList>
    </citation>
    <scope>NUCLEOTIDE SEQUENCE [LARGE SCALE GENOMIC DNA]</scope>
    <source>
        <strain evidence="9 10">KUDC0627</strain>
    </source>
</reference>
<dbReference type="PROSITE" id="PS50928">
    <property type="entry name" value="ABC_TM1"/>
    <property type="match status" value="1"/>
</dbReference>
<keyword evidence="10" id="KW-1185">Reference proteome</keyword>
<evidence type="ECO:0000256" key="6">
    <source>
        <dbReference type="ARBA" id="ARBA00023136"/>
    </source>
</evidence>
<evidence type="ECO:0000313" key="10">
    <source>
        <dbReference type="Proteomes" id="UP000319263"/>
    </source>
</evidence>
<dbReference type="Pfam" id="PF00528">
    <property type="entry name" value="BPD_transp_1"/>
    <property type="match status" value="1"/>
</dbReference>
<evidence type="ECO:0000256" key="4">
    <source>
        <dbReference type="ARBA" id="ARBA00022692"/>
    </source>
</evidence>
<dbReference type="InterPro" id="IPR025966">
    <property type="entry name" value="OppC_N"/>
</dbReference>
<name>A0A516Q3T1_9ACTN</name>
<evidence type="ECO:0000256" key="1">
    <source>
        <dbReference type="ARBA" id="ARBA00004651"/>
    </source>
</evidence>
<dbReference type="Gene3D" id="1.10.3720.10">
    <property type="entry name" value="MetI-like"/>
    <property type="match status" value="1"/>
</dbReference>
<keyword evidence="6 7" id="KW-0472">Membrane</keyword>
<comment type="similarity">
    <text evidence="7">Belongs to the binding-protein-dependent transport system permease family.</text>
</comment>
<keyword evidence="3" id="KW-1003">Cell membrane</keyword>
<evidence type="ECO:0000256" key="5">
    <source>
        <dbReference type="ARBA" id="ARBA00022989"/>
    </source>
</evidence>
<keyword evidence="4 7" id="KW-0812">Transmembrane</keyword>
<dbReference type="PANTHER" id="PTHR43386:SF1">
    <property type="entry name" value="D,D-DIPEPTIDE TRANSPORT SYSTEM PERMEASE PROTEIN DDPC-RELATED"/>
    <property type="match status" value="1"/>
</dbReference>
<dbReference type="GO" id="GO:0005886">
    <property type="term" value="C:plasma membrane"/>
    <property type="evidence" value="ECO:0007669"/>
    <property type="project" value="UniProtKB-SubCell"/>
</dbReference>
<dbReference type="OrthoDB" id="8906042at2"/>
<organism evidence="9 10">
    <name type="scientific">Microlunatus elymi</name>
    <dbReference type="NCBI Taxonomy" id="2596828"/>
    <lineage>
        <taxon>Bacteria</taxon>
        <taxon>Bacillati</taxon>
        <taxon>Actinomycetota</taxon>
        <taxon>Actinomycetes</taxon>
        <taxon>Propionibacteriales</taxon>
        <taxon>Propionibacteriaceae</taxon>
        <taxon>Microlunatus</taxon>
    </lineage>
</organism>
<feature type="transmembrane region" description="Helical" evidence="7">
    <location>
        <begin position="131"/>
        <end position="149"/>
    </location>
</feature>
<accession>A0A516Q3T1</accession>
<feature type="transmembrane region" description="Helical" evidence="7">
    <location>
        <begin position="260"/>
        <end position="281"/>
    </location>
</feature>
<evidence type="ECO:0000259" key="8">
    <source>
        <dbReference type="PROSITE" id="PS50928"/>
    </source>
</evidence>
<feature type="transmembrane region" description="Helical" evidence="7">
    <location>
        <begin position="97"/>
        <end position="119"/>
    </location>
</feature>
<dbReference type="GO" id="GO:0055085">
    <property type="term" value="P:transmembrane transport"/>
    <property type="evidence" value="ECO:0007669"/>
    <property type="project" value="InterPro"/>
</dbReference>
<evidence type="ECO:0000256" key="2">
    <source>
        <dbReference type="ARBA" id="ARBA00022448"/>
    </source>
</evidence>
<comment type="subcellular location">
    <subcellularLocation>
        <location evidence="1 7">Cell membrane</location>
        <topology evidence="1 7">Multi-pass membrane protein</topology>
    </subcellularLocation>
</comment>
<dbReference type="Proteomes" id="UP000319263">
    <property type="component" value="Chromosome"/>
</dbReference>
<dbReference type="EMBL" id="CP041692">
    <property type="protein sequence ID" value="QDP98079.1"/>
    <property type="molecule type" value="Genomic_DNA"/>
</dbReference>
<dbReference type="InterPro" id="IPR035906">
    <property type="entry name" value="MetI-like_sf"/>
</dbReference>
<feature type="domain" description="ABC transmembrane type-1" evidence="8">
    <location>
        <begin position="93"/>
        <end position="281"/>
    </location>
</feature>
<dbReference type="Pfam" id="PF12911">
    <property type="entry name" value="OppC_N"/>
    <property type="match status" value="1"/>
</dbReference>
<dbReference type="SUPFAM" id="SSF161098">
    <property type="entry name" value="MetI-like"/>
    <property type="match status" value="1"/>
</dbReference>
<dbReference type="PANTHER" id="PTHR43386">
    <property type="entry name" value="OLIGOPEPTIDE TRANSPORT SYSTEM PERMEASE PROTEIN APPC"/>
    <property type="match status" value="1"/>
</dbReference>
<evidence type="ECO:0000256" key="3">
    <source>
        <dbReference type="ARBA" id="ARBA00022475"/>
    </source>
</evidence>